<accession>A0A2G9HU10</accession>
<evidence type="ECO:0000256" key="3">
    <source>
        <dbReference type="ARBA" id="ARBA00023015"/>
    </source>
</evidence>
<comment type="caution">
    <text evidence="10">The sequence shown here is derived from an EMBL/GenBank/DDBJ whole genome shotgun (WGS) entry which is preliminary data.</text>
</comment>
<feature type="domain" description="HTH myb-type" evidence="9">
    <location>
        <begin position="15"/>
        <end position="70"/>
    </location>
</feature>
<feature type="domain" description="HTH myb-type" evidence="9">
    <location>
        <begin position="71"/>
        <end position="121"/>
    </location>
</feature>
<dbReference type="CDD" id="cd00167">
    <property type="entry name" value="SANT"/>
    <property type="match status" value="2"/>
</dbReference>
<organism evidence="10 11">
    <name type="scientific">Handroanthus impetiginosus</name>
    <dbReference type="NCBI Taxonomy" id="429701"/>
    <lineage>
        <taxon>Eukaryota</taxon>
        <taxon>Viridiplantae</taxon>
        <taxon>Streptophyta</taxon>
        <taxon>Embryophyta</taxon>
        <taxon>Tracheophyta</taxon>
        <taxon>Spermatophyta</taxon>
        <taxon>Magnoliopsida</taxon>
        <taxon>eudicotyledons</taxon>
        <taxon>Gunneridae</taxon>
        <taxon>Pentapetalae</taxon>
        <taxon>asterids</taxon>
        <taxon>lamiids</taxon>
        <taxon>Lamiales</taxon>
        <taxon>Bignoniaceae</taxon>
        <taxon>Crescentiina</taxon>
        <taxon>Tabebuia alliance</taxon>
        <taxon>Handroanthus</taxon>
    </lineage>
</organism>
<dbReference type="GO" id="GO:0005634">
    <property type="term" value="C:nucleus"/>
    <property type="evidence" value="ECO:0007669"/>
    <property type="project" value="UniProtKB-SubCell"/>
</dbReference>
<name>A0A2G9HU10_9LAMI</name>
<feature type="compositionally biased region" description="Low complexity" evidence="7">
    <location>
        <begin position="120"/>
        <end position="130"/>
    </location>
</feature>
<dbReference type="InterPro" id="IPR009057">
    <property type="entry name" value="Homeodomain-like_sf"/>
</dbReference>
<evidence type="ECO:0000256" key="7">
    <source>
        <dbReference type="SAM" id="MobiDB-lite"/>
    </source>
</evidence>
<dbReference type="AlphaFoldDB" id="A0A2G9HU10"/>
<keyword evidence="11" id="KW-1185">Reference proteome</keyword>
<evidence type="ECO:0000256" key="6">
    <source>
        <dbReference type="ARBA" id="ARBA00023242"/>
    </source>
</evidence>
<dbReference type="PROSITE" id="PS50090">
    <property type="entry name" value="MYB_LIKE"/>
    <property type="match status" value="2"/>
</dbReference>
<dbReference type="PANTHER" id="PTHR45614">
    <property type="entry name" value="MYB PROTEIN-RELATED"/>
    <property type="match status" value="1"/>
</dbReference>
<evidence type="ECO:0000256" key="1">
    <source>
        <dbReference type="ARBA" id="ARBA00004123"/>
    </source>
</evidence>
<evidence type="ECO:0000256" key="2">
    <source>
        <dbReference type="ARBA" id="ARBA00022737"/>
    </source>
</evidence>
<keyword evidence="4" id="KW-0238">DNA-binding</keyword>
<gene>
    <name evidence="10" type="ORF">CDL12_06514</name>
</gene>
<feature type="region of interest" description="Disordered" evidence="7">
    <location>
        <begin position="120"/>
        <end position="143"/>
    </location>
</feature>
<evidence type="ECO:0000259" key="8">
    <source>
        <dbReference type="PROSITE" id="PS50090"/>
    </source>
</evidence>
<dbReference type="Proteomes" id="UP000231279">
    <property type="component" value="Unassembled WGS sequence"/>
</dbReference>
<dbReference type="GO" id="GO:0000981">
    <property type="term" value="F:DNA-binding transcription factor activity, RNA polymerase II-specific"/>
    <property type="evidence" value="ECO:0007669"/>
    <property type="project" value="TreeGrafter"/>
</dbReference>
<proteinExistence type="predicted"/>
<feature type="domain" description="Myb-like" evidence="8">
    <location>
        <begin position="15"/>
        <end position="66"/>
    </location>
</feature>
<dbReference type="PANTHER" id="PTHR45614:SF264">
    <property type="entry name" value="HOMEODOMAIN-RELATED"/>
    <property type="match status" value="1"/>
</dbReference>
<sequence>MEAFFQPSTVANSSRRRFNKWHWTREEDDLLTTLVKRYGPGNWDYIANFIRGRTGKSCRLRWLNQLNPKVNKMPFTEEEQQRLLQLHRQYGNKWAAISSFFPGRTDNQVKNQYHVLVGSRSMKSSGPSSSAVPHGPLEGRSIGSSGDGSVPMVLIGSQVSNVPYGGSSMPDKMKRMPLFSGGSSSVCGRGFVPYSSNPIRLGPNSFNSINLANIYRQARMCLGDSMTSDANNCIAQAAQSQTEGEVINYQFIDFLGIESLK</sequence>
<dbReference type="STRING" id="429701.A0A2G9HU10"/>
<evidence type="ECO:0000256" key="4">
    <source>
        <dbReference type="ARBA" id="ARBA00023125"/>
    </source>
</evidence>
<keyword evidence="5" id="KW-0804">Transcription</keyword>
<evidence type="ECO:0000313" key="11">
    <source>
        <dbReference type="Proteomes" id="UP000231279"/>
    </source>
</evidence>
<evidence type="ECO:0000256" key="5">
    <source>
        <dbReference type="ARBA" id="ARBA00023163"/>
    </source>
</evidence>
<dbReference type="SMART" id="SM00717">
    <property type="entry name" value="SANT"/>
    <property type="match status" value="2"/>
</dbReference>
<feature type="domain" description="Myb-like" evidence="8">
    <location>
        <begin position="67"/>
        <end position="117"/>
    </location>
</feature>
<dbReference type="InterPro" id="IPR050560">
    <property type="entry name" value="MYB_TF"/>
</dbReference>
<dbReference type="OrthoDB" id="2143914at2759"/>
<dbReference type="EMBL" id="NKXS01001051">
    <property type="protein sequence ID" value="PIN20790.1"/>
    <property type="molecule type" value="Genomic_DNA"/>
</dbReference>
<dbReference type="SUPFAM" id="SSF46689">
    <property type="entry name" value="Homeodomain-like"/>
    <property type="match status" value="1"/>
</dbReference>
<dbReference type="Pfam" id="PF13921">
    <property type="entry name" value="Myb_DNA-bind_6"/>
    <property type="match status" value="1"/>
</dbReference>
<keyword evidence="3" id="KW-0805">Transcription regulation</keyword>
<dbReference type="Gene3D" id="1.10.10.60">
    <property type="entry name" value="Homeodomain-like"/>
    <property type="match status" value="2"/>
</dbReference>
<evidence type="ECO:0000259" key="9">
    <source>
        <dbReference type="PROSITE" id="PS51294"/>
    </source>
</evidence>
<reference evidence="11" key="1">
    <citation type="journal article" date="2018" name="Gigascience">
        <title>Genome assembly of the Pink Ipe (Handroanthus impetiginosus, Bignoniaceae), a highly valued, ecologically keystone Neotropical timber forest tree.</title>
        <authorList>
            <person name="Silva-Junior O.B."/>
            <person name="Grattapaglia D."/>
            <person name="Novaes E."/>
            <person name="Collevatti R.G."/>
        </authorList>
    </citation>
    <scope>NUCLEOTIDE SEQUENCE [LARGE SCALE GENOMIC DNA]</scope>
    <source>
        <strain evidence="11">cv. UFG-1</strain>
    </source>
</reference>
<protein>
    <submittedName>
        <fullName evidence="10">Transcription factor, Myb superfamily</fullName>
    </submittedName>
</protein>
<dbReference type="GO" id="GO:0000978">
    <property type="term" value="F:RNA polymerase II cis-regulatory region sequence-specific DNA binding"/>
    <property type="evidence" value="ECO:0007669"/>
    <property type="project" value="TreeGrafter"/>
</dbReference>
<keyword evidence="6" id="KW-0539">Nucleus</keyword>
<dbReference type="FunFam" id="1.10.10.60:FF:000060">
    <property type="entry name" value="MYB transcription factor"/>
    <property type="match status" value="1"/>
</dbReference>
<dbReference type="InterPro" id="IPR017930">
    <property type="entry name" value="Myb_dom"/>
</dbReference>
<dbReference type="PROSITE" id="PS51294">
    <property type="entry name" value="HTH_MYB"/>
    <property type="match status" value="2"/>
</dbReference>
<comment type="subcellular location">
    <subcellularLocation>
        <location evidence="1">Nucleus</location>
    </subcellularLocation>
</comment>
<keyword evidence="2" id="KW-0677">Repeat</keyword>
<evidence type="ECO:0000313" key="10">
    <source>
        <dbReference type="EMBL" id="PIN20790.1"/>
    </source>
</evidence>
<dbReference type="InterPro" id="IPR001005">
    <property type="entry name" value="SANT/Myb"/>
</dbReference>